<dbReference type="RefSeq" id="WP_307017824.1">
    <property type="nucleotide sequence ID" value="NZ_JAUSUI010000001.1"/>
</dbReference>
<dbReference type="InterPro" id="IPR007267">
    <property type="entry name" value="GtrA_DPMS_TM"/>
</dbReference>
<proteinExistence type="inferred from homology"/>
<evidence type="ECO:0000256" key="4">
    <source>
        <dbReference type="ARBA" id="ARBA00022989"/>
    </source>
</evidence>
<sequence length="140" mass="15141">MSMFRHINFPSASAAMRQGRLAQFVRFVLVGGLNTLVGYSLFAVLFLLSGDHRLALLIATVLGVLFNFVTTGRLVFANRRWSRLPLFVGLYALTFALNLGALELLVAAGVAPLLGQLLVLPAVVVLSFLGNRLVVFRGAP</sequence>
<organism evidence="8 9">
    <name type="scientific">Ancylobacter polymorphus</name>
    <dbReference type="NCBI Taxonomy" id="223390"/>
    <lineage>
        <taxon>Bacteria</taxon>
        <taxon>Pseudomonadati</taxon>
        <taxon>Pseudomonadota</taxon>
        <taxon>Alphaproteobacteria</taxon>
        <taxon>Hyphomicrobiales</taxon>
        <taxon>Xanthobacteraceae</taxon>
        <taxon>Ancylobacter</taxon>
    </lineage>
</organism>
<keyword evidence="9" id="KW-1185">Reference proteome</keyword>
<keyword evidence="4 6" id="KW-1133">Transmembrane helix</keyword>
<reference evidence="8 9" key="1">
    <citation type="submission" date="2023-07" db="EMBL/GenBank/DDBJ databases">
        <title>Genomic Encyclopedia of Type Strains, Phase IV (KMG-IV): sequencing the most valuable type-strain genomes for metagenomic binning, comparative biology and taxonomic classification.</title>
        <authorList>
            <person name="Goeker M."/>
        </authorList>
    </citation>
    <scope>NUCLEOTIDE SEQUENCE [LARGE SCALE GENOMIC DNA]</scope>
    <source>
        <strain evidence="8 9">DSM 2457</strain>
    </source>
</reference>
<dbReference type="Proteomes" id="UP001224682">
    <property type="component" value="Unassembled WGS sequence"/>
</dbReference>
<dbReference type="InterPro" id="IPR051401">
    <property type="entry name" value="GtrA_CellWall_Glycosyl"/>
</dbReference>
<keyword evidence="3 6" id="KW-0812">Transmembrane</keyword>
<accession>A0ABU0B6K7</accession>
<feature type="transmembrane region" description="Helical" evidence="6">
    <location>
        <begin position="88"/>
        <end position="111"/>
    </location>
</feature>
<comment type="similarity">
    <text evidence="2">Belongs to the GtrA family.</text>
</comment>
<evidence type="ECO:0000256" key="2">
    <source>
        <dbReference type="ARBA" id="ARBA00009399"/>
    </source>
</evidence>
<feature type="transmembrane region" description="Helical" evidence="6">
    <location>
        <begin position="54"/>
        <end position="76"/>
    </location>
</feature>
<evidence type="ECO:0000256" key="5">
    <source>
        <dbReference type="ARBA" id="ARBA00023136"/>
    </source>
</evidence>
<protein>
    <submittedName>
        <fullName evidence="8">Flippase GtrA</fullName>
    </submittedName>
</protein>
<comment type="caution">
    <text evidence="8">The sequence shown here is derived from an EMBL/GenBank/DDBJ whole genome shotgun (WGS) entry which is preliminary data.</text>
</comment>
<evidence type="ECO:0000256" key="3">
    <source>
        <dbReference type="ARBA" id="ARBA00022692"/>
    </source>
</evidence>
<evidence type="ECO:0000313" key="8">
    <source>
        <dbReference type="EMBL" id="MDQ0301454.1"/>
    </source>
</evidence>
<evidence type="ECO:0000259" key="7">
    <source>
        <dbReference type="Pfam" id="PF04138"/>
    </source>
</evidence>
<dbReference type="PANTHER" id="PTHR38459">
    <property type="entry name" value="PROPHAGE BACTOPRENOL-LINKED GLUCOSE TRANSLOCASE HOMOLOG"/>
    <property type="match status" value="1"/>
</dbReference>
<feature type="domain" description="GtrA/DPMS transmembrane" evidence="7">
    <location>
        <begin position="26"/>
        <end position="136"/>
    </location>
</feature>
<dbReference type="Pfam" id="PF04138">
    <property type="entry name" value="GtrA_DPMS_TM"/>
    <property type="match status" value="1"/>
</dbReference>
<evidence type="ECO:0000256" key="1">
    <source>
        <dbReference type="ARBA" id="ARBA00004141"/>
    </source>
</evidence>
<comment type="subcellular location">
    <subcellularLocation>
        <location evidence="1">Membrane</location>
        <topology evidence="1">Multi-pass membrane protein</topology>
    </subcellularLocation>
</comment>
<feature type="transmembrane region" description="Helical" evidence="6">
    <location>
        <begin position="21"/>
        <end position="48"/>
    </location>
</feature>
<dbReference type="PANTHER" id="PTHR38459:SF1">
    <property type="entry name" value="PROPHAGE BACTOPRENOL-LINKED GLUCOSE TRANSLOCASE HOMOLOG"/>
    <property type="match status" value="1"/>
</dbReference>
<feature type="transmembrane region" description="Helical" evidence="6">
    <location>
        <begin position="117"/>
        <end position="135"/>
    </location>
</feature>
<keyword evidence="5 6" id="KW-0472">Membrane</keyword>
<dbReference type="EMBL" id="JAUSUI010000001">
    <property type="protein sequence ID" value="MDQ0301454.1"/>
    <property type="molecule type" value="Genomic_DNA"/>
</dbReference>
<evidence type="ECO:0000256" key="6">
    <source>
        <dbReference type="SAM" id="Phobius"/>
    </source>
</evidence>
<gene>
    <name evidence="8" type="ORF">J2S75_000465</name>
</gene>
<evidence type="ECO:0000313" key="9">
    <source>
        <dbReference type="Proteomes" id="UP001224682"/>
    </source>
</evidence>
<name>A0ABU0B6K7_9HYPH</name>